<dbReference type="Proteomes" id="UP000614811">
    <property type="component" value="Unassembled WGS sequence"/>
</dbReference>
<dbReference type="AlphaFoldDB" id="A0A918VRV3"/>
<reference evidence="1" key="1">
    <citation type="journal article" date="2014" name="Int. J. Syst. Evol. Microbiol.">
        <title>Complete genome sequence of Corynebacterium casei LMG S-19264T (=DSM 44701T), isolated from a smear-ripened cheese.</title>
        <authorList>
            <consortium name="US DOE Joint Genome Institute (JGI-PGF)"/>
            <person name="Walter F."/>
            <person name="Albersmeier A."/>
            <person name="Kalinowski J."/>
            <person name="Ruckert C."/>
        </authorList>
    </citation>
    <scope>NUCLEOTIDE SEQUENCE</scope>
    <source>
        <strain evidence="1">KCTC 12711</strain>
    </source>
</reference>
<protein>
    <recommendedName>
        <fullName evidence="3">Nucleotidyltransferase family protein</fullName>
    </recommendedName>
</protein>
<dbReference type="RefSeq" id="WP_189402620.1">
    <property type="nucleotide sequence ID" value="NZ_BMXA01000007.1"/>
</dbReference>
<proteinExistence type="predicted"/>
<evidence type="ECO:0000313" key="2">
    <source>
        <dbReference type="Proteomes" id="UP000614811"/>
    </source>
</evidence>
<keyword evidence="2" id="KW-1185">Reference proteome</keyword>
<dbReference type="EMBL" id="BMXA01000007">
    <property type="protein sequence ID" value="GHA19035.1"/>
    <property type="molecule type" value="Genomic_DNA"/>
</dbReference>
<organism evidence="1 2">
    <name type="scientific">Arenicella chitinivorans</name>
    <dbReference type="NCBI Taxonomy" id="1329800"/>
    <lineage>
        <taxon>Bacteria</taxon>
        <taxon>Pseudomonadati</taxon>
        <taxon>Pseudomonadota</taxon>
        <taxon>Gammaproteobacteria</taxon>
        <taxon>Arenicellales</taxon>
        <taxon>Arenicellaceae</taxon>
        <taxon>Arenicella</taxon>
    </lineage>
</organism>
<evidence type="ECO:0000313" key="1">
    <source>
        <dbReference type="EMBL" id="GHA19035.1"/>
    </source>
</evidence>
<dbReference type="Gene3D" id="3.30.460.40">
    <property type="match status" value="1"/>
</dbReference>
<comment type="caution">
    <text evidence="1">The sequence shown here is derived from an EMBL/GenBank/DDBJ whole genome shotgun (WGS) entry which is preliminary data.</text>
</comment>
<reference evidence="1" key="2">
    <citation type="submission" date="2020-09" db="EMBL/GenBank/DDBJ databases">
        <authorList>
            <person name="Sun Q."/>
            <person name="Kim S."/>
        </authorList>
    </citation>
    <scope>NUCLEOTIDE SEQUENCE</scope>
    <source>
        <strain evidence="1">KCTC 12711</strain>
    </source>
</reference>
<dbReference type="InterPro" id="IPR039498">
    <property type="entry name" value="NTP_transf_5"/>
</dbReference>
<evidence type="ECO:0008006" key="3">
    <source>
        <dbReference type="Google" id="ProtNLM"/>
    </source>
</evidence>
<name>A0A918VRV3_9GAMM</name>
<gene>
    <name evidence="1" type="ORF">GCM10008090_30970</name>
</gene>
<sequence length="370" mass="41838">MHRPLPSVSVLARFTLDSEAQTAARERLLAVSDWQAWINQIELHGLSGFANKHIQEYDLPVPEQLNAPLKALKMRHHSAAKARYHALQQIDTVFQAQGIDYLALKGAALMPHLYGQAYLRPMRDMDLLLRRADLSRAADALRSIGFHLPHAQPSKFMRDVHQLPNATKTIDGFVCSVELHLDGVSRDTAGHCYYPESRDQIQAISWQALTMNALDDLTMLHQVTLHLEGLHPGSALKLINVMDVVGLAQRVLQSGQWQALQQRYPHVLNTLRCLHLWTPLPSDLQTALSPLPTRAVSDVGIIMQPLGQILGSQNSWLAKSRALFRPSDWWLHLHYHVDPMRSLWRVKWLRHPAAVLQSLMRRVLSAIRGG</sequence>
<accession>A0A918VRV3</accession>
<dbReference type="Pfam" id="PF14907">
    <property type="entry name" value="NTP_transf_5"/>
    <property type="match status" value="1"/>
</dbReference>